<keyword evidence="2 3" id="KW-0819">tRNA processing</keyword>
<organism evidence="5 6">
    <name type="scientific">Weissella coleopterorum</name>
    <dbReference type="NCBI Taxonomy" id="2714949"/>
    <lineage>
        <taxon>Bacteria</taxon>
        <taxon>Bacillati</taxon>
        <taxon>Bacillota</taxon>
        <taxon>Bacilli</taxon>
        <taxon>Lactobacillales</taxon>
        <taxon>Lactobacillaceae</taxon>
        <taxon>Weissella</taxon>
    </lineage>
</organism>
<keyword evidence="6" id="KW-1185">Reference proteome</keyword>
<proteinExistence type="inferred from homology"/>
<keyword evidence="1 3" id="KW-0436">Ligase</keyword>
<comment type="catalytic activity">
    <reaction evidence="3">
        <text>cytidine(34) in elongator tRNA(Met) + acetate + ATP = N(4)-acetylcytidine(34) in elongator tRNA(Met) + AMP + diphosphate</text>
        <dbReference type="Rhea" id="RHEA:58144"/>
        <dbReference type="Rhea" id="RHEA-COMP:10693"/>
        <dbReference type="Rhea" id="RHEA-COMP:10694"/>
        <dbReference type="ChEBI" id="CHEBI:30089"/>
        <dbReference type="ChEBI" id="CHEBI:30616"/>
        <dbReference type="ChEBI" id="CHEBI:33019"/>
        <dbReference type="ChEBI" id="CHEBI:74900"/>
        <dbReference type="ChEBI" id="CHEBI:82748"/>
        <dbReference type="ChEBI" id="CHEBI:456215"/>
    </reaction>
</comment>
<name>A0A6G8B1J3_9LACO</name>
<keyword evidence="3" id="KW-0694">RNA-binding</keyword>
<dbReference type="SUPFAM" id="SSF52374">
    <property type="entry name" value="Nucleotidylyl transferase"/>
    <property type="match status" value="1"/>
</dbReference>
<evidence type="ECO:0000313" key="5">
    <source>
        <dbReference type="EMBL" id="QIL51003.1"/>
    </source>
</evidence>
<feature type="binding site" evidence="3">
    <location>
        <position position="101"/>
    </location>
    <ligand>
        <name>ATP</name>
        <dbReference type="ChEBI" id="CHEBI:30616"/>
    </ligand>
</feature>
<keyword evidence="3" id="KW-0963">Cytoplasm</keyword>
<gene>
    <name evidence="3" type="primary">tmcAL</name>
    <name evidence="5" type="ORF">G7084_06645</name>
</gene>
<evidence type="ECO:0000256" key="1">
    <source>
        <dbReference type="ARBA" id="ARBA00022598"/>
    </source>
</evidence>
<feature type="binding site" evidence="3">
    <location>
        <begin position="7"/>
        <end position="20"/>
    </location>
    <ligand>
        <name>ATP</name>
        <dbReference type="ChEBI" id="CHEBI:30616"/>
    </ligand>
</feature>
<dbReference type="InterPro" id="IPR014729">
    <property type="entry name" value="Rossmann-like_a/b/a_fold"/>
</dbReference>
<dbReference type="EMBL" id="CP049888">
    <property type="protein sequence ID" value="QIL51003.1"/>
    <property type="molecule type" value="Genomic_DNA"/>
</dbReference>
<dbReference type="PANTHER" id="PTHR37825:SF1">
    <property type="entry name" value="TRNA(MET) CYTIDINE ACETATE LIGASE"/>
    <property type="match status" value="1"/>
</dbReference>
<comment type="caution">
    <text evidence="3">Lacks conserved residue(s) required for the propagation of feature annotation.</text>
</comment>
<dbReference type="KEGG" id="wco:G7084_06645"/>
<reference evidence="5 6" key="1">
    <citation type="submission" date="2020-03" db="EMBL/GenBank/DDBJ databases">
        <title>Weissella sp. nov., isolated from Cybister lewisianus.</title>
        <authorList>
            <person name="Hyun D.-W."/>
            <person name="Bae J.-W."/>
        </authorList>
    </citation>
    <scope>NUCLEOTIDE SEQUENCE [LARGE SCALE GENOMIC DNA]</scope>
    <source>
        <strain evidence="5 6">HDW19</strain>
    </source>
</reference>
<keyword evidence="3" id="KW-0547">Nucleotide-binding</keyword>
<dbReference type="EC" id="6.3.4.-" evidence="3"/>
<feature type="compositionally biased region" description="Basic and acidic residues" evidence="4">
    <location>
        <begin position="397"/>
        <end position="408"/>
    </location>
</feature>
<dbReference type="Pfam" id="PF05636">
    <property type="entry name" value="HIGH_NTase1"/>
    <property type="match status" value="1"/>
</dbReference>
<feature type="binding site" evidence="3">
    <location>
        <position position="153"/>
    </location>
    <ligand>
        <name>ATP</name>
        <dbReference type="ChEBI" id="CHEBI:30616"/>
    </ligand>
</feature>
<dbReference type="GO" id="GO:0016879">
    <property type="term" value="F:ligase activity, forming carbon-nitrogen bonds"/>
    <property type="evidence" value="ECO:0007669"/>
    <property type="project" value="UniProtKB-UniRule"/>
</dbReference>
<evidence type="ECO:0000313" key="6">
    <source>
        <dbReference type="Proteomes" id="UP000500741"/>
    </source>
</evidence>
<feature type="binding site" evidence="3">
    <location>
        <position position="180"/>
    </location>
    <ligand>
        <name>ATP</name>
        <dbReference type="ChEBI" id="CHEBI:30616"/>
    </ligand>
</feature>
<comment type="function">
    <text evidence="3">Catalyzes the formation of N(4)-acetylcytidine (ac(4)C) at the wobble position of elongator tRNA(Met), using acetate and ATP as substrates. First activates an acetate ion to form acetyladenylate (Ac-AMP) and then transfers the acetyl group to tRNA to form ac(4)C34.</text>
</comment>
<protein>
    <recommendedName>
        <fullName evidence="3">tRNA(Met) cytidine acetate ligase</fullName>
        <ecNumber evidence="3">6.3.4.-</ecNumber>
    </recommendedName>
</protein>
<sequence>MRAVGLITEYNPFHAGHEYHLAQAKALSGADIAIVVMSGNFVQRGIPAMYDKWKRAKMAVQNGVDLVIELPVAFSIQPGPFFAKGAVEILLAAGVDTIIFGAEHAEWNFMKLAEQVRESTQQAAEFHNYKQTFASNFNAVLLDELGISIQDPNDLLGLSYALAVLELGAQDQVMIRAIQRKGQAYHSTQISQESFVSASGIRNALKNKSMQTKVLHSLPIGTQSLLLEPPFLDYEQPMWQLLYYKVMTTPVEQLEKIYQLNDGLAYRLLDIIGHSPSGHQVDWNTFMQCFKSKRYTYSRLQRSILYTLLNVSEAEMQIALQKPYLRVLAFNSKGQLWLKHQRKDFNLPVISKVNQNNLQEYLKLDLRAGRLYNILNNRGDNMPQDTNRQPYRLPKPSPERNENDEMEF</sequence>
<accession>A0A6G8B1J3</accession>
<dbReference type="AlphaFoldDB" id="A0A6G8B1J3"/>
<dbReference type="GO" id="GO:0000049">
    <property type="term" value="F:tRNA binding"/>
    <property type="evidence" value="ECO:0007669"/>
    <property type="project" value="UniProtKB-KW"/>
</dbReference>
<dbReference type="NCBIfam" id="NF010191">
    <property type="entry name" value="PRK13670.1"/>
    <property type="match status" value="1"/>
</dbReference>
<evidence type="ECO:0000256" key="2">
    <source>
        <dbReference type="ARBA" id="ARBA00022694"/>
    </source>
</evidence>
<dbReference type="PANTHER" id="PTHR37825">
    <property type="entry name" value="TRNA(MET) CYTIDINE ACETATE LIGASE"/>
    <property type="match status" value="1"/>
</dbReference>
<dbReference type="GO" id="GO:0005524">
    <property type="term" value="F:ATP binding"/>
    <property type="evidence" value="ECO:0007669"/>
    <property type="project" value="UniProtKB-KW"/>
</dbReference>
<dbReference type="HAMAP" id="MF_01539">
    <property type="entry name" value="TmcAL"/>
    <property type="match status" value="1"/>
</dbReference>
<evidence type="ECO:0000256" key="4">
    <source>
        <dbReference type="SAM" id="MobiDB-lite"/>
    </source>
</evidence>
<feature type="region of interest" description="Disordered" evidence="4">
    <location>
        <begin position="377"/>
        <end position="408"/>
    </location>
</feature>
<dbReference type="Proteomes" id="UP000500741">
    <property type="component" value="Chromosome"/>
</dbReference>
<evidence type="ECO:0000256" key="3">
    <source>
        <dbReference type="HAMAP-Rule" id="MF_01539"/>
    </source>
</evidence>
<keyword evidence="3" id="KW-0820">tRNA-binding</keyword>
<dbReference type="Gene3D" id="3.40.50.620">
    <property type="entry name" value="HUPs"/>
    <property type="match status" value="1"/>
</dbReference>
<keyword evidence="3" id="KW-0067">ATP-binding</keyword>
<dbReference type="GO" id="GO:0016740">
    <property type="term" value="F:transferase activity"/>
    <property type="evidence" value="ECO:0007669"/>
    <property type="project" value="UniProtKB-KW"/>
</dbReference>
<dbReference type="RefSeq" id="WP_166011160.1">
    <property type="nucleotide sequence ID" value="NZ_CP049888.1"/>
</dbReference>
<feature type="compositionally biased region" description="Polar residues" evidence="4">
    <location>
        <begin position="377"/>
        <end position="389"/>
    </location>
</feature>
<dbReference type="GO" id="GO:0005737">
    <property type="term" value="C:cytoplasm"/>
    <property type="evidence" value="ECO:0007669"/>
    <property type="project" value="UniProtKB-SubCell"/>
</dbReference>
<keyword evidence="5" id="KW-0808">Transferase</keyword>
<dbReference type="InterPro" id="IPR008513">
    <property type="entry name" value="tRNA(Met)_cyd_acetate_ligase"/>
</dbReference>
<comment type="similarity">
    <text evidence="3">Belongs to the TmcAL family.</text>
</comment>
<dbReference type="GO" id="GO:0006400">
    <property type="term" value="P:tRNA modification"/>
    <property type="evidence" value="ECO:0007669"/>
    <property type="project" value="UniProtKB-UniRule"/>
</dbReference>
<comment type="subcellular location">
    <subcellularLocation>
        <location evidence="3">Cytoplasm</location>
    </subcellularLocation>
</comment>